<dbReference type="OrthoDB" id="6466381at2"/>
<evidence type="ECO:0000259" key="6">
    <source>
        <dbReference type="Pfam" id="PF00419"/>
    </source>
</evidence>
<feature type="domain" description="Fimbrial-type adhesion" evidence="6">
    <location>
        <begin position="30"/>
        <end position="175"/>
    </location>
</feature>
<dbReference type="PANTHER" id="PTHR33420">
    <property type="entry name" value="FIMBRIAL SUBUNIT ELFA-RELATED"/>
    <property type="match status" value="1"/>
</dbReference>
<gene>
    <name evidence="7" type="ORF">D6029_00520</name>
</gene>
<protein>
    <submittedName>
        <fullName evidence="7">Type 1 fimbrial protein</fullName>
    </submittedName>
</protein>
<evidence type="ECO:0000313" key="8">
    <source>
        <dbReference type="Proteomes" id="UP000276295"/>
    </source>
</evidence>
<dbReference type="InterPro" id="IPR000259">
    <property type="entry name" value="Adhesion_dom_fimbrial"/>
</dbReference>
<dbReference type="GO" id="GO:0043709">
    <property type="term" value="P:cell adhesion involved in single-species biofilm formation"/>
    <property type="evidence" value="ECO:0007669"/>
    <property type="project" value="TreeGrafter"/>
</dbReference>
<keyword evidence="4" id="KW-0281">Fimbrium</keyword>
<organism evidence="7 8">
    <name type="scientific">Buttiauxella izardii</name>
    <dbReference type="NCBI Taxonomy" id="82991"/>
    <lineage>
        <taxon>Bacteria</taxon>
        <taxon>Pseudomonadati</taxon>
        <taxon>Pseudomonadota</taxon>
        <taxon>Gammaproteobacteria</taxon>
        <taxon>Enterobacterales</taxon>
        <taxon>Enterobacteriaceae</taxon>
        <taxon>Buttiauxella</taxon>
    </lineage>
</organism>
<evidence type="ECO:0000256" key="5">
    <source>
        <dbReference type="SAM" id="SignalP"/>
    </source>
</evidence>
<comment type="caution">
    <text evidence="7">The sequence shown here is derived from an EMBL/GenBank/DDBJ whole genome shotgun (WGS) entry which is preliminary data.</text>
</comment>
<feature type="signal peptide" evidence="5">
    <location>
        <begin position="1"/>
        <end position="24"/>
    </location>
</feature>
<dbReference type="Gene3D" id="2.60.40.1090">
    <property type="entry name" value="Fimbrial-type adhesion domain"/>
    <property type="match status" value="1"/>
</dbReference>
<evidence type="ECO:0000256" key="2">
    <source>
        <dbReference type="ARBA" id="ARBA00006671"/>
    </source>
</evidence>
<keyword evidence="3 5" id="KW-0732">Signal</keyword>
<dbReference type="AlphaFoldDB" id="A0A3A5K6W7"/>
<dbReference type="GO" id="GO:0009289">
    <property type="term" value="C:pilus"/>
    <property type="evidence" value="ECO:0007669"/>
    <property type="project" value="UniProtKB-SubCell"/>
</dbReference>
<dbReference type="EMBL" id="QZWH01000001">
    <property type="protein sequence ID" value="RJT27984.1"/>
    <property type="molecule type" value="Genomic_DNA"/>
</dbReference>
<evidence type="ECO:0000256" key="3">
    <source>
        <dbReference type="ARBA" id="ARBA00022729"/>
    </source>
</evidence>
<dbReference type="Proteomes" id="UP000276295">
    <property type="component" value="Unassembled WGS sequence"/>
</dbReference>
<evidence type="ECO:0000313" key="7">
    <source>
        <dbReference type="EMBL" id="RJT27984.1"/>
    </source>
</evidence>
<dbReference type="PANTHER" id="PTHR33420:SF3">
    <property type="entry name" value="FIMBRIAL SUBUNIT ELFA"/>
    <property type="match status" value="1"/>
</dbReference>
<dbReference type="SUPFAM" id="SSF49401">
    <property type="entry name" value="Bacterial adhesins"/>
    <property type="match status" value="1"/>
</dbReference>
<dbReference type="InterPro" id="IPR008966">
    <property type="entry name" value="Adhesion_dom_sf"/>
</dbReference>
<evidence type="ECO:0000256" key="4">
    <source>
        <dbReference type="ARBA" id="ARBA00023263"/>
    </source>
</evidence>
<dbReference type="InterPro" id="IPR036937">
    <property type="entry name" value="Adhesion_dom_fimbrial_sf"/>
</dbReference>
<keyword evidence="8" id="KW-1185">Reference proteome</keyword>
<comment type="similarity">
    <text evidence="2">Belongs to the fimbrial protein family.</text>
</comment>
<accession>A0A3A5K6W7</accession>
<proteinExistence type="inferred from homology"/>
<evidence type="ECO:0000256" key="1">
    <source>
        <dbReference type="ARBA" id="ARBA00004561"/>
    </source>
</evidence>
<dbReference type="Pfam" id="PF00419">
    <property type="entry name" value="Fimbrial"/>
    <property type="match status" value="1"/>
</dbReference>
<reference evidence="7 8" key="1">
    <citation type="submission" date="2018-09" db="EMBL/GenBank/DDBJ databases">
        <title>Draft genome sequence of Buttiauxella izardii CCUG 35510T.</title>
        <authorList>
            <person name="Salva-Serra F."/>
            <person name="Marathe N."/>
            <person name="Moore E."/>
            <person name="Stadler-Svensson L."/>
            <person name="Engstrom-Jakobsson H."/>
        </authorList>
    </citation>
    <scope>NUCLEOTIDE SEQUENCE [LARGE SCALE GENOMIC DNA]</scope>
    <source>
        <strain evidence="7 8">CCUG 35510</strain>
    </source>
</reference>
<dbReference type="InterPro" id="IPR050263">
    <property type="entry name" value="Bact_Fimbrial_Adh_Pro"/>
</dbReference>
<comment type="subcellular location">
    <subcellularLocation>
        <location evidence="1">Fimbrium</location>
    </subcellularLocation>
</comment>
<feature type="chain" id="PRO_5017407508" evidence="5">
    <location>
        <begin position="25"/>
        <end position="176"/>
    </location>
</feature>
<name>A0A3A5K6W7_9ENTR</name>
<sequence length="176" mass="18163">MMKKNLIAMAFAATAVLSAGNAMAAAGQVNFTGEIIDAGCDVVNTPSNPLQVDLGSVAKSEFHQSGDTAAPRSFNVQLTNCPATVQTARITFDGTALNGDNRVLNLTQDTGVAKGVGIQLSDIADVLPLFTPSTSYSLQTGSAVNDLSFVARYISVSDTVEPGPANATATFSVLYN</sequence>